<dbReference type="InterPro" id="IPR052739">
    <property type="entry name" value="FAAH2"/>
</dbReference>
<proteinExistence type="predicted"/>
<comment type="caution">
    <text evidence="2">The sequence shown here is derived from an EMBL/GenBank/DDBJ whole genome shotgun (WGS) entry which is preliminary data.</text>
</comment>
<evidence type="ECO:0000259" key="1">
    <source>
        <dbReference type="Pfam" id="PF01425"/>
    </source>
</evidence>
<name>A0ABW2BUL7_9PSEU</name>
<reference evidence="3" key="1">
    <citation type="journal article" date="2019" name="Int. J. Syst. Evol. Microbiol.">
        <title>The Global Catalogue of Microorganisms (GCM) 10K type strain sequencing project: providing services to taxonomists for standard genome sequencing and annotation.</title>
        <authorList>
            <consortium name="The Broad Institute Genomics Platform"/>
            <consortium name="The Broad Institute Genome Sequencing Center for Infectious Disease"/>
            <person name="Wu L."/>
            <person name="Ma J."/>
        </authorList>
    </citation>
    <scope>NUCLEOTIDE SEQUENCE [LARGE SCALE GENOMIC DNA]</scope>
    <source>
        <strain evidence="3">KCTC 32255</strain>
    </source>
</reference>
<dbReference type="InterPro" id="IPR023631">
    <property type="entry name" value="Amidase_dom"/>
</dbReference>
<dbReference type="Proteomes" id="UP001596337">
    <property type="component" value="Unassembled WGS sequence"/>
</dbReference>
<dbReference type="SUPFAM" id="SSF75304">
    <property type="entry name" value="Amidase signature (AS) enzymes"/>
    <property type="match status" value="1"/>
</dbReference>
<dbReference type="PANTHER" id="PTHR43372">
    <property type="entry name" value="FATTY-ACID AMIDE HYDROLASE"/>
    <property type="match status" value="1"/>
</dbReference>
<keyword evidence="3" id="KW-1185">Reference proteome</keyword>
<feature type="domain" description="Amidase" evidence="1">
    <location>
        <begin position="25"/>
        <end position="458"/>
    </location>
</feature>
<dbReference type="PANTHER" id="PTHR43372:SF4">
    <property type="entry name" value="FATTY-ACID AMIDE HYDROLASE 2"/>
    <property type="match status" value="1"/>
</dbReference>
<dbReference type="RefSeq" id="WP_345393072.1">
    <property type="nucleotide sequence ID" value="NZ_BAABLA010000015.1"/>
</dbReference>
<protein>
    <submittedName>
        <fullName evidence="2">Amidase family protein</fullName>
    </submittedName>
</protein>
<sequence>MADVTFQTARELSDQLAAREISARELLDAHVRRHEQVHDPLNAVIATDLDRAIADAAAIDDARSRGERLGPLAGIPMTIKDGYDVDGLPAVAGNPAFADRPKRCGDADLVARLRDAGAVIWGKTNVPLMLGDLQSYNSVYGTTRNPHDVERTPGGSSGGAAAALASGVTPVELGSDIGGSLRHPANWCGVYALKPTWGVLSMRGHIPPPPGRHVEHDLGVGGPMARTADDLRMLFDVLRDNAPRQPRDVRGARIALWLDEPGFPVSRDVRDVVARAADNLRRQGATVEAATLPFAADELIANYFALMYPIIGSGLPPAVYAKLEQARDAYLTSGESTLDPYGITAMATHSTASYREVARAMASRQALKDQFAAWLTQWDAILAPVAAVPAIPHQHKGPLPERTIDVDGTDVAYNHLFDWISLATALHLPAIAAPVTRTDAGLPVGVQLIGGWHEEHFLLNLAEALEQETGGFSAP</sequence>
<gene>
    <name evidence="2" type="ORF">ACFQGD_06165</name>
</gene>
<evidence type="ECO:0000313" key="3">
    <source>
        <dbReference type="Proteomes" id="UP001596337"/>
    </source>
</evidence>
<dbReference type="InterPro" id="IPR036928">
    <property type="entry name" value="AS_sf"/>
</dbReference>
<dbReference type="Gene3D" id="3.90.1300.10">
    <property type="entry name" value="Amidase signature (AS) domain"/>
    <property type="match status" value="1"/>
</dbReference>
<accession>A0ABW2BUL7</accession>
<organism evidence="2 3">
    <name type="scientific">Haloechinothrix salitolerans</name>
    <dbReference type="NCBI Taxonomy" id="926830"/>
    <lineage>
        <taxon>Bacteria</taxon>
        <taxon>Bacillati</taxon>
        <taxon>Actinomycetota</taxon>
        <taxon>Actinomycetes</taxon>
        <taxon>Pseudonocardiales</taxon>
        <taxon>Pseudonocardiaceae</taxon>
        <taxon>Haloechinothrix</taxon>
    </lineage>
</organism>
<dbReference type="EMBL" id="JBHSXX010000001">
    <property type="protein sequence ID" value="MFC6866727.1"/>
    <property type="molecule type" value="Genomic_DNA"/>
</dbReference>
<evidence type="ECO:0000313" key="2">
    <source>
        <dbReference type="EMBL" id="MFC6866727.1"/>
    </source>
</evidence>
<dbReference type="Pfam" id="PF01425">
    <property type="entry name" value="Amidase"/>
    <property type="match status" value="1"/>
</dbReference>